<dbReference type="Gene3D" id="1.10.10.10">
    <property type="entry name" value="Winged helix-like DNA-binding domain superfamily/Winged helix DNA-binding domain"/>
    <property type="match status" value="1"/>
</dbReference>
<dbReference type="RefSeq" id="WP_134161058.1">
    <property type="nucleotide sequence ID" value="NZ_SORF01000020.1"/>
</dbReference>
<dbReference type="CDD" id="cd00090">
    <property type="entry name" value="HTH_ARSR"/>
    <property type="match status" value="1"/>
</dbReference>
<dbReference type="GO" id="GO:0003677">
    <property type="term" value="F:DNA binding"/>
    <property type="evidence" value="ECO:0007669"/>
    <property type="project" value="UniProtKB-KW"/>
</dbReference>
<feature type="region of interest" description="Disordered" evidence="2">
    <location>
        <begin position="305"/>
        <end position="327"/>
    </location>
</feature>
<proteinExistence type="predicted"/>
<dbReference type="Proteomes" id="UP000294581">
    <property type="component" value="Unassembled WGS sequence"/>
</dbReference>
<dbReference type="InterPro" id="IPR036388">
    <property type="entry name" value="WH-like_DNA-bd_sf"/>
</dbReference>
<dbReference type="AlphaFoldDB" id="A0A4V3HDC7"/>
<keyword evidence="4" id="KW-1185">Reference proteome</keyword>
<dbReference type="SUPFAM" id="SSF46785">
    <property type="entry name" value="Winged helix' DNA-binding domain"/>
    <property type="match status" value="1"/>
</dbReference>
<dbReference type="Pfam" id="PF13730">
    <property type="entry name" value="HTH_36"/>
    <property type="match status" value="1"/>
</dbReference>
<reference evidence="3 4" key="1">
    <citation type="submission" date="2019-03" db="EMBL/GenBank/DDBJ databases">
        <title>Genomic Encyclopedia of Type Strains, Phase IV (KMG-IV): sequencing the most valuable type-strain genomes for metagenomic binning, comparative biology and taxonomic classification.</title>
        <authorList>
            <person name="Goeker M."/>
        </authorList>
    </citation>
    <scope>NUCLEOTIDE SEQUENCE [LARGE SCALE GENOMIC DNA]</scope>
    <source>
        <strain evidence="3 4">DSM 17974</strain>
    </source>
</reference>
<sequence length="346" mass="39375">MVELGRVRKGWISEFSQFPNRIYETKVSGHAKAVYIYLCRRADSEGQSFPGYGTIAEEVGFSKSTIQRAVRELIEAGLLLKEFRGRKESGEFFTNLYTIIHPDDACPRGMVSQTIPPEIRGEGMVTETIRMVTETIRMVCGTTEVDPLTISTNLDDDEDRAHARMFHIEEDERDVLADLPDMPANIAVISETQADTYETSLPSVTSPSAWTSDDDPYITIDQRMTMHLGRPYFAKGNDYRALKELTASGVPMDFILAGIDYTFAAFADRRPRSFAYCAEVIKQRWAAELAKRTPVETVNWSEYREDCAKPQPSSHRTSRTRTSQPIRKERVRDERYAAFYALFPDD</sequence>
<organism evidence="3 4">
    <name type="scientific">Alicyclobacillus sacchari</name>
    <dbReference type="NCBI Taxonomy" id="392010"/>
    <lineage>
        <taxon>Bacteria</taxon>
        <taxon>Bacillati</taxon>
        <taxon>Bacillota</taxon>
        <taxon>Bacilli</taxon>
        <taxon>Bacillales</taxon>
        <taxon>Alicyclobacillaceae</taxon>
        <taxon>Alicyclobacillus</taxon>
    </lineage>
</organism>
<dbReference type="InterPro" id="IPR011991">
    <property type="entry name" value="ArsR-like_HTH"/>
</dbReference>
<gene>
    <name evidence="3" type="ORF">C7445_12013</name>
</gene>
<protein>
    <submittedName>
        <fullName evidence="3">Helix-turn-helix protein</fullName>
    </submittedName>
</protein>
<accession>A0A4V3HDC7</accession>
<keyword evidence="1" id="KW-0238">DNA-binding</keyword>
<dbReference type="InterPro" id="IPR036390">
    <property type="entry name" value="WH_DNA-bd_sf"/>
</dbReference>
<dbReference type="EMBL" id="SORF01000020">
    <property type="protein sequence ID" value="TDY40484.1"/>
    <property type="molecule type" value="Genomic_DNA"/>
</dbReference>
<evidence type="ECO:0000256" key="1">
    <source>
        <dbReference type="ARBA" id="ARBA00023125"/>
    </source>
</evidence>
<name>A0A4V3HDC7_9BACL</name>
<evidence type="ECO:0000313" key="4">
    <source>
        <dbReference type="Proteomes" id="UP000294581"/>
    </source>
</evidence>
<evidence type="ECO:0000313" key="3">
    <source>
        <dbReference type="EMBL" id="TDY40484.1"/>
    </source>
</evidence>
<evidence type="ECO:0000256" key="2">
    <source>
        <dbReference type="SAM" id="MobiDB-lite"/>
    </source>
</evidence>
<comment type="caution">
    <text evidence="3">The sequence shown here is derived from an EMBL/GenBank/DDBJ whole genome shotgun (WGS) entry which is preliminary data.</text>
</comment>
<dbReference type="OrthoDB" id="1258529at2"/>